<evidence type="ECO:0000256" key="5">
    <source>
        <dbReference type="ARBA" id="ARBA00023002"/>
    </source>
</evidence>
<evidence type="ECO:0000313" key="8">
    <source>
        <dbReference type="Proteomes" id="UP001500503"/>
    </source>
</evidence>
<dbReference type="PRINTS" id="PR00368">
    <property type="entry name" value="FADPNR"/>
</dbReference>
<sequence>MSDIVILGGGFAAVWSAAAAARLLRQQGADRTVTLIAPGDDLVIRPRLYEADPATMRVPLDDVLKPIGVERSAGTATAVDTERRRVTVQGRDGDVSERSYERLVLATGSHLVRPDRLPGAERLHDVDTIEAAAALDEHLHALPAGPADGRFTAVVVGAGFTGLEIATELVGRLRAVAAPHGAEDQVRVVLVERADALGPELGPGPRPAITAALDELGVERRLGTSLSAVTEQGAELSDGVTIPARTVVWTAGVRASRLTEDVPAERDDLGRLLTDRFLRVPGVPGVYAAGDTAAAETEGDHRTMPSCQHALPLGRFAGHNVAADLLGLPPVPFAPDPYVTCLDLGSAGAVFTTGWDRRVQWTGETAKARKRTVNEDWIYPPTNDADEILRRADYRVSTRRPVKAGPA</sequence>
<dbReference type="InterPro" id="IPR023753">
    <property type="entry name" value="FAD/NAD-binding_dom"/>
</dbReference>
<dbReference type="Pfam" id="PF07992">
    <property type="entry name" value="Pyr_redox_2"/>
    <property type="match status" value="1"/>
</dbReference>
<proteinExistence type="inferred from homology"/>
<dbReference type="PANTHER" id="PTHR42913:SF3">
    <property type="entry name" value="64 KDA MITOCHONDRIAL NADH DEHYDROGENASE (EUROFUNG)"/>
    <property type="match status" value="1"/>
</dbReference>
<feature type="domain" description="FAD/NAD(P)-binding" evidence="6">
    <location>
        <begin position="3"/>
        <end position="310"/>
    </location>
</feature>
<comment type="cofactor">
    <cofactor evidence="1">
        <name>FAD</name>
        <dbReference type="ChEBI" id="CHEBI:57692"/>
    </cofactor>
</comment>
<dbReference type="Proteomes" id="UP001500503">
    <property type="component" value="Unassembled WGS sequence"/>
</dbReference>
<dbReference type="PRINTS" id="PR00411">
    <property type="entry name" value="PNDRDTASEI"/>
</dbReference>
<evidence type="ECO:0000313" key="7">
    <source>
        <dbReference type="EMBL" id="GAA4496337.1"/>
    </source>
</evidence>
<keyword evidence="5" id="KW-0560">Oxidoreductase</keyword>
<dbReference type="InterPro" id="IPR051169">
    <property type="entry name" value="NADH-Q_oxidoreductase"/>
</dbReference>
<dbReference type="Gene3D" id="3.50.50.100">
    <property type="match status" value="1"/>
</dbReference>
<keyword evidence="3" id="KW-0285">Flavoprotein</keyword>
<comment type="similarity">
    <text evidence="2">Belongs to the NADH dehydrogenase family.</text>
</comment>
<evidence type="ECO:0000259" key="6">
    <source>
        <dbReference type="Pfam" id="PF07992"/>
    </source>
</evidence>
<gene>
    <name evidence="7" type="ORF">GCM10023191_038250</name>
</gene>
<reference evidence="8" key="1">
    <citation type="journal article" date="2019" name="Int. J. Syst. Evol. Microbiol.">
        <title>The Global Catalogue of Microorganisms (GCM) 10K type strain sequencing project: providing services to taxonomists for standard genome sequencing and annotation.</title>
        <authorList>
            <consortium name="The Broad Institute Genomics Platform"/>
            <consortium name="The Broad Institute Genome Sequencing Center for Infectious Disease"/>
            <person name="Wu L."/>
            <person name="Ma J."/>
        </authorList>
    </citation>
    <scope>NUCLEOTIDE SEQUENCE [LARGE SCALE GENOMIC DNA]</scope>
    <source>
        <strain evidence="8">JCM 17933</strain>
    </source>
</reference>
<dbReference type="EMBL" id="BAABHF010000022">
    <property type="protein sequence ID" value="GAA4496337.1"/>
    <property type="molecule type" value="Genomic_DNA"/>
</dbReference>
<evidence type="ECO:0000256" key="3">
    <source>
        <dbReference type="ARBA" id="ARBA00022630"/>
    </source>
</evidence>
<organism evidence="7 8">
    <name type="scientific">Actinoallomurus oryzae</name>
    <dbReference type="NCBI Taxonomy" id="502180"/>
    <lineage>
        <taxon>Bacteria</taxon>
        <taxon>Bacillati</taxon>
        <taxon>Actinomycetota</taxon>
        <taxon>Actinomycetes</taxon>
        <taxon>Streptosporangiales</taxon>
        <taxon>Thermomonosporaceae</taxon>
        <taxon>Actinoallomurus</taxon>
    </lineage>
</organism>
<dbReference type="PANTHER" id="PTHR42913">
    <property type="entry name" value="APOPTOSIS-INDUCING FACTOR 1"/>
    <property type="match status" value="1"/>
</dbReference>
<keyword evidence="4" id="KW-0274">FAD</keyword>
<dbReference type="InterPro" id="IPR036188">
    <property type="entry name" value="FAD/NAD-bd_sf"/>
</dbReference>
<dbReference type="SUPFAM" id="SSF51905">
    <property type="entry name" value="FAD/NAD(P)-binding domain"/>
    <property type="match status" value="1"/>
</dbReference>
<accession>A0ABP8Q4X3</accession>
<protein>
    <submittedName>
        <fullName evidence="7">NAD(P)/FAD-dependent oxidoreductase</fullName>
    </submittedName>
</protein>
<name>A0ABP8Q4X3_9ACTN</name>
<evidence type="ECO:0000256" key="4">
    <source>
        <dbReference type="ARBA" id="ARBA00022827"/>
    </source>
</evidence>
<dbReference type="RefSeq" id="WP_345465410.1">
    <property type="nucleotide sequence ID" value="NZ_BAABHF010000022.1"/>
</dbReference>
<evidence type="ECO:0000256" key="2">
    <source>
        <dbReference type="ARBA" id="ARBA00005272"/>
    </source>
</evidence>
<keyword evidence="8" id="KW-1185">Reference proteome</keyword>
<evidence type="ECO:0000256" key="1">
    <source>
        <dbReference type="ARBA" id="ARBA00001974"/>
    </source>
</evidence>
<comment type="caution">
    <text evidence="7">The sequence shown here is derived from an EMBL/GenBank/DDBJ whole genome shotgun (WGS) entry which is preliminary data.</text>
</comment>